<dbReference type="EMBL" id="CP036425">
    <property type="protein sequence ID" value="QDU35487.1"/>
    <property type="molecule type" value="Genomic_DNA"/>
</dbReference>
<sequence>MTFSNREHDDSGDTFDTTTPITPRNNIWLDHALHPENKQIQTQTYAQEQEKLAQEIHHLEDILLEVRRVSQHSSKPINNKLVV</sequence>
<keyword evidence="3" id="KW-1185">Reference proteome</keyword>
<dbReference type="KEGG" id="pcor:KS4_35700"/>
<accession>A0A517YZ46</accession>
<dbReference type="RefSeq" id="WP_145080905.1">
    <property type="nucleotide sequence ID" value="NZ_CP036425.1"/>
</dbReference>
<protein>
    <submittedName>
        <fullName evidence="2">Uncharacterized protein</fullName>
    </submittedName>
</protein>
<feature type="compositionally biased region" description="Polar residues" evidence="1">
    <location>
        <begin position="14"/>
        <end position="23"/>
    </location>
</feature>
<reference evidence="2 3" key="1">
    <citation type="submission" date="2019-02" db="EMBL/GenBank/DDBJ databases">
        <title>Deep-cultivation of Planctomycetes and their phenomic and genomic characterization uncovers novel biology.</title>
        <authorList>
            <person name="Wiegand S."/>
            <person name="Jogler M."/>
            <person name="Boedeker C."/>
            <person name="Pinto D."/>
            <person name="Vollmers J."/>
            <person name="Rivas-Marin E."/>
            <person name="Kohn T."/>
            <person name="Peeters S.H."/>
            <person name="Heuer A."/>
            <person name="Rast P."/>
            <person name="Oberbeckmann S."/>
            <person name="Bunk B."/>
            <person name="Jeske O."/>
            <person name="Meyerdierks A."/>
            <person name="Storesund J.E."/>
            <person name="Kallscheuer N."/>
            <person name="Luecker S."/>
            <person name="Lage O.M."/>
            <person name="Pohl T."/>
            <person name="Merkel B.J."/>
            <person name="Hornburger P."/>
            <person name="Mueller R.-W."/>
            <person name="Bruemmer F."/>
            <person name="Labrenz M."/>
            <person name="Spormann A.M."/>
            <person name="Op den Camp H."/>
            <person name="Overmann J."/>
            <person name="Amann R."/>
            <person name="Jetten M.S.M."/>
            <person name="Mascher T."/>
            <person name="Medema M.H."/>
            <person name="Devos D.P."/>
            <person name="Kaster A.-K."/>
            <person name="Ovreas L."/>
            <person name="Rohde M."/>
            <person name="Galperin M.Y."/>
            <person name="Jogler C."/>
        </authorList>
    </citation>
    <scope>NUCLEOTIDE SEQUENCE [LARGE SCALE GENOMIC DNA]</scope>
    <source>
        <strain evidence="2 3">KS4</strain>
    </source>
</reference>
<feature type="compositionally biased region" description="Basic and acidic residues" evidence="1">
    <location>
        <begin position="1"/>
        <end position="11"/>
    </location>
</feature>
<gene>
    <name evidence="2" type="ORF">KS4_35700</name>
</gene>
<dbReference type="AlphaFoldDB" id="A0A517YZ46"/>
<dbReference type="Proteomes" id="UP000317369">
    <property type="component" value="Chromosome"/>
</dbReference>
<evidence type="ECO:0000256" key="1">
    <source>
        <dbReference type="SAM" id="MobiDB-lite"/>
    </source>
</evidence>
<evidence type="ECO:0000313" key="3">
    <source>
        <dbReference type="Proteomes" id="UP000317369"/>
    </source>
</evidence>
<proteinExistence type="predicted"/>
<name>A0A517YZ46_9BACT</name>
<organism evidence="2 3">
    <name type="scientific">Poriferisphaera corsica</name>
    <dbReference type="NCBI Taxonomy" id="2528020"/>
    <lineage>
        <taxon>Bacteria</taxon>
        <taxon>Pseudomonadati</taxon>
        <taxon>Planctomycetota</taxon>
        <taxon>Phycisphaerae</taxon>
        <taxon>Phycisphaerales</taxon>
        <taxon>Phycisphaeraceae</taxon>
        <taxon>Poriferisphaera</taxon>
    </lineage>
</organism>
<evidence type="ECO:0000313" key="2">
    <source>
        <dbReference type="EMBL" id="QDU35487.1"/>
    </source>
</evidence>
<feature type="region of interest" description="Disordered" evidence="1">
    <location>
        <begin position="1"/>
        <end position="23"/>
    </location>
</feature>